<feature type="transmembrane region" description="Helical" evidence="1">
    <location>
        <begin position="103"/>
        <end position="125"/>
    </location>
</feature>
<keyword evidence="1" id="KW-0812">Transmembrane</keyword>
<organism evidence="2">
    <name type="scientific">marine sediment metagenome</name>
    <dbReference type="NCBI Taxonomy" id="412755"/>
    <lineage>
        <taxon>unclassified sequences</taxon>
        <taxon>metagenomes</taxon>
        <taxon>ecological metagenomes</taxon>
    </lineage>
</organism>
<feature type="transmembrane region" description="Helical" evidence="1">
    <location>
        <begin position="32"/>
        <end position="51"/>
    </location>
</feature>
<name>X0ZLV3_9ZZZZ</name>
<dbReference type="EMBL" id="BART01008855">
    <property type="protein sequence ID" value="GAG59052.1"/>
    <property type="molecule type" value="Genomic_DNA"/>
</dbReference>
<keyword evidence="1" id="KW-0472">Membrane</keyword>
<dbReference type="AlphaFoldDB" id="X0ZLV3"/>
<evidence type="ECO:0000313" key="2">
    <source>
        <dbReference type="EMBL" id="GAG59052.1"/>
    </source>
</evidence>
<protein>
    <submittedName>
        <fullName evidence="2">Uncharacterized protein</fullName>
    </submittedName>
</protein>
<evidence type="ECO:0000256" key="1">
    <source>
        <dbReference type="SAM" id="Phobius"/>
    </source>
</evidence>
<gene>
    <name evidence="2" type="ORF">S01H4_19799</name>
</gene>
<accession>X0ZLV3</accession>
<proteinExistence type="predicted"/>
<keyword evidence="1" id="KW-1133">Transmembrane helix</keyword>
<sequence>MEGTKTRKHINLSDERMIVVSKMAKARHARTAIVILSICLVGYLFTGVPLVNAQTEESPSPDERLAYIEGTLEQMNERLLGLNHLSDRIDGLGDSLSVRIDNLYITIIGSTIVLVCAILAQPFLIEKKISNK</sequence>
<reference evidence="2" key="1">
    <citation type="journal article" date="2014" name="Front. Microbiol.">
        <title>High frequency of phylogenetically diverse reductive dehalogenase-homologous genes in deep subseafloor sedimentary metagenomes.</title>
        <authorList>
            <person name="Kawai M."/>
            <person name="Futagami T."/>
            <person name="Toyoda A."/>
            <person name="Takaki Y."/>
            <person name="Nishi S."/>
            <person name="Hori S."/>
            <person name="Arai W."/>
            <person name="Tsubouchi T."/>
            <person name="Morono Y."/>
            <person name="Uchiyama I."/>
            <person name="Ito T."/>
            <person name="Fujiyama A."/>
            <person name="Inagaki F."/>
            <person name="Takami H."/>
        </authorList>
    </citation>
    <scope>NUCLEOTIDE SEQUENCE</scope>
    <source>
        <strain evidence="2">Expedition CK06-06</strain>
    </source>
</reference>
<comment type="caution">
    <text evidence="2">The sequence shown here is derived from an EMBL/GenBank/DDBJ whole genome shotgun (WGS) entry which is preliminary data.</text>
</comment>